<dbReference type="GO" id="GO:0046914">
    <property type="term" value="F:transition metal ion binding"/>
    <property type="evidence" value="ECO:0007669"/>
    <property type="project" value="InterPro"/>
</dbReference>
<dbReference type="Proteomes" id="UP000182321">
    <property type="component" value="Unassembled WGS sequence"/>
</dbReference>
<dbReference type="AlphaFoldDB" id="A0A1H7EUH8"/>
<dbReference type="eggNOG" id="COG1918">
    <property type="taxonomic scope" value="Bacteria"/>
</dbReference>
<accession>A0A1H7EUH8</accession>
<organism evidence="3 4">
    <name type="scientific">Pseudobutyrivibrio ruminis</name>
    <dbReference type="NCBI Taxonomy" id="46206"/>
    <lineage>
        <taxon>Bacteria</taxon>
        <taxon>Bacillati</taxon>
        <taxon>Bacillota</taxon>
        <taxon>Clostridia</taxon>
        <taxon>Lachnospirales</taxon>
        <taxon>Lachnospiraceae</taxon>
        <taxon>Pseudobutyrivibrio</taxon>
    </lineage>
</organism>
<dbReference type="PANTHER" id="PTHR43151">
    <property type="entry name" value="FEOA FAMILY PROTEIN"/>
    <property type="match status" value="1"/>
</dbReference>
<keyword evidence="1" id="KW-0408">Iron</keyword>
<keyword evidence="4" id="KW-1185">Reference proteome</keyword>
<dbReference type="EMBL" id="FNZX01000003">
    <property type="protein sequence ID" value="SEK17478.1"/>
    <property type="molecule type" value="Genomic_DNA"/>
</dbReference>
<dbReference type="Gene3D" id="2.30.30.90">
    <property type="match status" value="1"/>
</dbReference>
<dbReference type="InterPro" id="IPR008988">
    <property type="entry name" value="Transcriptional_repressor_C"/>
</dbReference>
<protein>
    <submittedName>
        <fullName evidence="3">Ferrous iron transport protein A</fullName>
    </submittedName>
</protein>
<proteinExistence type="predicted"/>
<reference evidence="4" key="1">
    <citation type="submission" date="2016-10" db="EMBL/GenBank/DDBJ databases">
        <authorList>
            <person name="Varghese N."/>
            <person name="Submissions S."/>
        </authorList>
    </citation>
    <scope>NUCLEOTIDE SEQUENCE [LARGE SCALE GENOMIC DNA]</scope>
    <source>
        <strain evidence="4">ACV-9</strain>
    </source>
</reference>
<dbReference type="InterPro" id="IPR053184">
    <property type="entry name" value="FeoA-like"/>
</dbReference>
<evidence type="ECO:0000313" key="4">
    <source>
        <dbReference type="Proteomes" id="UP000182321"/>
    </source>
</evidence>
<evidence type="ECO:0000259" key="2">
    <source>
        <dbReference type="SMART" id="SM00899"/>
    </source>
</evidence>
<dbReference type="InterPro" id="IPR007167">
    <property type="entry name" value="Fe-transptr_FeoA-like"/>
</dbReference>
<name>A0A1H7EUH8_9FIRM</name>
<dbReference type="SUPFAM" id="SSF50037">
    <property type="entry name" value="C-terminal domain of transcriptional repressors"/>
    <property type="match status" value="1"/>
</dbReference>
<gene>
    <name evidence="3" type="ORF">SAMN02910377_00028</name>
</gene>
<sequence length="70" mass="7646">MMPLVVAPTGEEQMIKRIGGSEEVKRHLQELGFVPGGFVTVVNEIGGNLIVNVKESRVAVDKQLAQKIFI</sequence>
<dbReference type="Pfam" id="PF04023">
    <property type="entry name" value="FeoA"/>
    <property type="match status" value="1"/>
</dbReference>
<evidence type="ECO:0000313" key="3">
    <source>
        <dbReference type="EMBL" id="SEK17478.1"/>
    </source>
</evidence>
<dbReference type="InterPro" id="IPR038157">
    <property type="entry name" value="FeoA_core_dom"/>
</dbReference>
<dbReference type="PANTHER" id="PTHR43151:SF1">
    <property type="entry name" value="SSR2333 PROTEIN"/>
    <property type="match status" value="1"/>
</dbReference>
<evidence type="ECO:0000256" key="1">
    <source>
        <dbReference type="ARBA" id="ARBA00023004"/>
    </source>
</evidence>
<feature type="domain" description="Ferrous iron transporter FeoA-like" evidence="2">
    <location>
        <begin position="2"/>
        <end position="70"/>
    </location>
</feature>
<dbReference type="SMART" id="SM00899">
    <property type="entry name" value="FeoA"/>
    <property type="match status" value="1"/>
</dbReference>